<keyword evidence="2" id="KW-1185">Reference proteome</keyword>
<comment type="caution">
    <text evidence="1">The sequence shown here is derived from an EMBL/GenBank/DDBJ whole genome shotgun (WGS) entry which is preliminary data.</text>
</comment>
<sequence>MSQDINKIINELAEIDSASAKIMQQSLNEKAKYADYINQQKKQYDRELQMDVDSCVNEYKEQLNKENEIEIDKCQKECLKDIEKLNNLFASKGEALAEGIFNNIIKE</sequence>
<organism evidence="1 2">
    <name type="scientific">Eubacterium segne</name>
    <dbReference type="NCBI Taxonomy" id="2763045"/>
    <lineage>
        <taxon>Bacteria</taxon>
        <taxon>Bacillati</taxon>
        <taxon>Bacillota</taxon>
        <taxon>Clostridia</taxon>
        <taxon>Eubacteriales</taxon>
        <taxon>Eubacteriaceae</taxon>
        <taxon>Eubacterium</taxon>
    </lineage>
</organism>
<dbReference type="Proteomes" id="UP000597877">
    <property type="component" value="Unassembled WGS sequence"/>
</dbReference>
<name>A0ABR7F2L9_9FIRM</name>
<gene>
    <name evidence="1" type="ORF">H8S00_07625</name>
</gene>
<protein>
    <submittedName>
        <fullName evidence="1">Uncharacterized protein</fullName>
    </submittedName>
</protein>
<dbReference type="EMBL" id="JACOOZ010000004">
    <property type="protein sequence ID" value="MBC5667846.1"/>
    <property type="molecule type" value="Genomic_DNA"/>
</dbReference>
<proteinExistence type="predicted"/>
<evidence type="ECO:0000313" key="2">
    <source>
        <dbReference type="Proteomes" id="UP000597877"/>
    </source>
</evidence>
<accession>A0ABR7F2L9</accession>
<reference evidence="1 2" key="1">
    <citation type="submission" date="2020-08" db="EMBL/GenBank/DDBJ databases">
        <title>Genome public.</title>
        <authorList>
            <person name="Liu C."/>
            <person name="Sun Q."/>
        </authorList>
    </citation>
    <scope>NUCLEOTIDE SEQUENCE [LARGE SCALE GENOMIC DNA]</scope>
    <source>
        <strain evidence="1 2">BX4</strain>
    </source>
</reference>
<dbReference type="RefSeq" id="WP_021953583.1">
    <property type="nucleotide sequence ID" value="NZ_JACOOZ010000004.1"/>
</dbReference>
<evidence type="ECO:0000313" key="1">
    <source>
        <dbReference type="EMBL" id="MBC5667846.1"/>
    </source>
</evidence>